<dbReference type="PANTHER" id="PTHR38657">
    <property type="entry name" value="SLR1343 PROTEIN"/>
    <property type="match status" value="1"/>
</dbReference>
<dbReference type="InterPro" id="IPR052551">
    <property type="entry name" value="UV-DNA_repair_photolyase"/>
</dbReference>
<dbReference type="GO" id="GO:0016829">
    <property type="term" value="F:lyase activity"/>
    <property type="evidence" value="ECO:0007669"/>
    <property type="project" value="UniProtKB-KW"/>
</dbReference>
<reference evidence="1 2" key="1">
    <citation type="submission" date="2018-03" db="EMBL/GenBank/DDBJ databases">
        <title>Genomic Encyclopedia of Archaeal and Bacterial Type Strains, Phase II (KMG-II): from individual species to whole genera.</title>
        <authorList>
            <person name="Goeker M."/>
        </authorList>
    </citation>
    <scope>NUCLEOTIDE SEQUENCE [LARGE SCALE GENOMIC DNA]</scope>
    <source>
        <strain evidence="1 2">DSM 28229</strain>
    </source>
</reference>
<dbReference type="Gene3D" id="1.10.579.10">
    <property type="entry name" value="DNA Cyclobutane Dipyrimidine Photolyase, subunit A, domain 3"/>
    <property type="match status" value="1"/>
</dbReference>
<accession>A0A315ZZT2</accession>
<sequence length="491" mass="57827">MSKAINLVFPHQLFQESPLLKNGNVIYLIEEFLFFRQYSFHKQKLAFHRASMKAYQSYLEKKGINIVYIEAHEKRSDIRVLLSELTDVSEIHILNPVDDWLEKRIQKCSQGKKIVFYDNPSFLNTEEELSAFFRADKKSFFQTTFYKQERKKRGILIDDTQNPVGGKWTYDQDNRKKYPKGKTPPAVEFPKTSELWKDAVNYIQKHFDNNLGKLTDSPLYPLTFQESQNWLKQFLATRFHEFGIYEDAIVKDESTLNHSILSPLINTGLILPQDIIEQSLAYAETNEIPLNSTEGFIRQIIGWREFIRGMYICKGVESRTKNYWGFSRKIPQSFYDATTGIAPIDHTIKKVLETGYCHHIERLMILGNFMLLCEFDPNEVYRWFMELFIDAYDWVMVPNVYGMSQFADGGLFATKPYIGGSNYIRKMSDYPKGDWEPIWDGLFWRFIHHHQEVFSKNQRMSMLYHSLLRMDEGKRAIHLQNAEAFLNSLDQ</sequence>
<evidence type="ECO:0000313" key="1">
    <source>
        <dbReference type="EMBL" id="PWJ42887.1"/>
    </source>
</evidence>
<proteinExistence type="predicted"/>
<name>A0A315ZZT2_SEDFL</name>
<dbReference type="Gene3D" id="1.25.40.80">
    <property type="match status" value="1"/>
</dbReference>
<dbReference type="OrthoDB" id="5288100at2"/>
<protein>
    <submittedName>
        <fullName evidence="1">Deoxyribodipyrimidine photolyase-related protein</fullName>
    </submittedName>
</protein>
<dbReference type="PANTHER" id="PTHR38657:SF1">
    <property type="entry name" value="SLR1343 PROTEIN"/>
    <property type="match status" value="1"/>
</dbReference>
<dbReference type="InterPro" id="IPR036134">
    <property type="entry name" value="Crypto/Photolyase_FAD-like_sf"/>
</dbReference>
<dbReference type="Gene3D" id="1.10.10.1710">
    <property type="entry name" value="Deoxyribodipyrimidine photolyase-related"/>
    <property type="match status" value="1"/>
</dbReference>
<dbReference type="RefSeq" id="WP_109617006.1">
    <property type="nucleotide sequence ID" value="NZ_QGDO01000002.1"/>
</dbReference>
<dbReference type="Proteomes" id="UP000245535">
    <property type="component" value="Unassembled WGS sequence"/>
</dbReference>
<dbReference type="InterPro" id="IPR007357">
    <property type="entry name" value="PhrB-like"/>
</dbReference>
<dbReference type="SUPFAM" id="SSF48173">
    <property type="entry name" value="Cryptochrome/photolyase FAD-binding domain"/>
    <property type="match status" value="1"/>
</dbReference>
<dbReference type="AlphaFoldDB" id="A0A315ZZT2"/>
<dbReference type="InterPro" id="IPR014729">
    <property type="entry name" value="Rossmann-like_a/b/a_fold"/>
</dbReference>
<evidence type="ECO:0000313" key="2">
    <source>
        <dbReference type="Proteomes" id="UP000245535"/>
    </source>
</evidence>
<organism evidence="1 2">
    <name type="scientific">Sediminitomix flava</name>
    <dbReference type="NCBI Taxonomy" id="379075"/>
    <lineage>
        <taxon>Bacteria</taxon>
        <taxon>Pseudomonadati</taxon>
        <taxon>Bacteroidota</taxon>
        <taxon>Cytophagia</taxon>
        <taxon>Cytophagales</taxon>
        <taxon>Flammeovirgaceae</taxon>
        <taxon>Sediminitomix</taxon>
    </lineage>
</organism>
<comment type="caution">
    <text evidence="1">The sequence shown here is derived from an EMBL/GenBank/DDBJ whole genome shotgun (WGS) entry which is preliminary data.</text>
</comment>
<dbReference type="Gene3D" id="3.40.50.620">
    <property type="entry name" value="HUPs"/>
    <property type="match status" value="1"/>
</dbReference>
<dbReference type="EMBL" id="QGDO01000002">
    <property type="protein sequence ID" value="PWJ42887.1"/>
    <property type="molecule type" value="Genomic_DNA"/>
</dbReference>
<dbReference type="Pfam" id="PF04244">
    <property type="entry name" value="DPRP"/>
    <property type="match status" value="1"/>
</dbReference>
<keyword evidence="1" id="KW-0456">Lyase</keyword>
<gene>
    <name evidence="1" type="ORF">BC781_102433</name>
</gene>
<keyword evidence="2" id="KW-1185">Reference proteome</keyword>